<keyword evidence="4 5" id="KW-0472">Membrane</keyword>
<dbReference type="AlphaFoldDB" id="A0AAW1PA62"/>
<dbReference type="InterPro" id="IPR001807">
    <property type="entry name" value="ClC"/>
</dbReference>
<keyword evidence="2 5" id="KW-0812">Transmembrane</keyword>
<dbReference type="InterPro" id="IPR014743">
    <property type="entry name" value="Cl-channel_core"/>
</dbReference>
<reference evidence="6 7" key="1">
    <citation type="journal article" date="2024" name="Nat. Commun.">
        <title>Phylogenomics reveals the evolutionary origins of lichenization in chlorophyte algae.</title>
        <authorList>
            <person name="Puginier C."/>
            <person name="Libourel C."/>
            <person name="Otte J."/>
            <person name="Skaloud P."/>
            <person name="Haon M."/>
            <person name="Grisel S."/>
            <person name="Petersen M."/>
            <person name="Berrin J.G."/>
            <person name="Delaux P.M."/>
            <person name="Dal Grande F."/>
            <person name="Keller J."/>
        </authorList>
    </citation>
    <scope>NUCLEOTIDE SEQUENCE [LARGE SCALE GENOMIC DNA]</scope>
    <source>
        <strain evidence="6 7">SAG 2036</strain>
    </source>
</reference>
<evidence type="ECO:0000256" key="1">
    <source>
        <dbReference type="ARBA" id="ARBA00004141"/>
    </source>
</evidence>
<feature type="transmembrane region" description="Helical" evidence="5">
    <location>
        <begin position="282"/>
        <end position="302"/>
    </location>
</feature>
<dbReference type="Gene3D" id="1.10.3080.10">
    <property type="entry name" value="Clc chloride channel"/>
    <property type="match status" value="1"/>
</dbReference>
<feature type="transmembrane region" description="Helical" evidence="5">
    <location>
        <begin position="53"/>
        <end position="74"/>
    </location>
</feature>
<name>A0AAW1PA62_9CHLO</name>
<dbReference type="EMBL" id="JALJOQ010000036">
    <property type="protein sequence ID" value="KAK9806589.1"/>
    <property type="molecule type" value="Genomic_DNA"/>
</dbReference>
<feature type="transmembrane region" description="Helical" evidence="5">
    <location>
        <begin position="209"/>
        <end position="234"/>
    </location>
</feature>
<organism evidence="6 7">
    <name type="scientific">Symbiochloris irregularis</name>
    <dbReference type="NCBI Taxonomy" id="706552"/>
    <lineage>
        <taxon>Eukaryota</taxon>
        <taxon>Viridiplantae</taxon>
        <taxon>Chlorophyta</taxon>
        <taxon>core chlorophytes</taxon>
        <taxon>Trebouxiophyceae</taxon>
        <taxon>Trebouxiales</taxon>
        <taxon>Trebouxiaceae</taxon>
        <taxon>Symbiochloris</taxon>
    </lineage>
</organism>
<feature type="transmembrane region" description="Helical" evidence="5">
    <location>
        <begin position="111"/>
        <end position="129"/>
    </location>
</feature>
<protein>
    <recommendedName>
        <fullName evidence="8">Chloride channel protein</fullName>
    </recommendedName>
</protein>
<dbReference type="GO" id="GO:0015108">
    <property type="term" value="F:chloride transmembrane transporter activity"/>
    <property type="evidence" value="ECO:0007669"/>
    <property type="project" value="InterPro"/>
</dbReference>
<evidence type="ECO:0000256" key="2">
    <source>
        <dbReference type="ARBA" id="ARBA00022692"/>
    </source>
</evidence>
<dbReference type="GO" id="GO:0016020">
    <property type="term" value="C:membrane"/>
    <property type="evidence" value="ECO:0007669"/>
    <property type="project" value="UniProtKB-SubCell"/>
</dbReference>
<feature type="transmembrane region" description="Helical" evidence="5">
    <location>
        <begin position="179"/>
        <end position="197"/>
    </location>
</feature>
<evidence type="ECO:0000313" key="6">
    <source>
        <dbReference type="EMBL" id="KAK9806589.1"/>
    </source>
</evidence>
<dbReference type="PANTHER" id="PTHR43427">
    <property type="entry name" value="CHLORIDE CHANNEL PROTEIN CLC-E"/>
    <property type="match status" value="1"/>
</dbReference>
<dbReference type="Proteomes" id="UP001465755">
    <property type="component" value="Unassembled WGS sequence"/>
</dbReference>
<evidence type="ECO:0008006" key="8">
    <source>
        <dbReference type="Google" id="ProtNLM"/>
    </source>
</evidence>
<dbReference type="PANTHER" id="PTHR43427:SF12">
    <property type="entry name" value="CHLORIDE TRANSPORTER"/>
    <property type="match status" value="1"/>
</dbReference>
<evidence type="ECO:0000256" key="3">
    <source>
        <dbReference type="ARBA" id="ARBA00022989"/>
    </source>
</evidence>
<dbReference type="Pfam" id="PF00654">
    <property type="entry name" value="Voltage_CLC"/>
    <property type="match status" value="1"/>
</dbReference>
<keyword evidence="7" id="KW-1185">Reference proteome</keyword>
<feature type="transmembrane region" description="Helical" evidence="5">
    <location>
        <begin position="323"/>
        <end position="342"/>
    </location>
</feature>
<keyword evidence="3 5" id="KW-1133">Transmembrane helix</keyword>
<dbReference type="SUPFAM" id="SSF81340">
    <property type="entry name" value="Clc chloride channel"/>
    <property type="match status" value="1"/>
</dbReference>
<evidence type="ECO:0000313" key="7">
    <source>
        <dbReference type="Proteomes" id="UP001465755"/>
    </source>
</evidence>
<sequence length="571" mass="62800">MSDMDDSARESLLPSFGKVMSPKKLDSATEALTTRVDRVKKAVQSRRDAPSTLIGCAVFFGVLSGLVAYVYSAYFETMLWLMWEHIPLKLVQPRLENMHAMYDWFPAVQKVAWLYTLTISTVFGGLVGITQRYMGTPGDLPDTVSNVHKRGYIPIKQAPSMFICSSFSISAGGSLGPEAALLALCGATTSWVARKVFGFTGHRLRNMTLLGMTAGLAAFFGVALGGSLFALEVLHRTGMQFFEVTTYAVCCGVVCLAVFRGLAQKPFGDVWIFKQSLLIVDWRHIVYGALMGCIAAAVALYFMTTHKYVKRLFHKLGLHEHKAPVSCGFVGGFLVGLIGILLPPTMFWGEYEINTLADQSRPLPHIWPRGGIYGLDVFWGSTDYPWWLCLLICFTKLLAISITVLSGFRGGFIFPTFFAGVAFGQAAWLGTRQIAFLKDLPPVLPCMTIAAGLETAITRTPLSTTLILANLSGHTGVIVPCLASALTSLFLTLHKPFIASQQDRSDIDLKDLEELLERDGHSILIDRSQHGTMHAHFGSQDLRVSSGHDEERQMAIDGREFRHDNAQSNGH</sequence>
<evidence type="ECO:0000256" key="4">
    <source>
        <dbReference type="ARBA" id="ARBA00023136"/>
    </source>
</evidence>
<dbReference type="PRINTS" id="PR00762">
    <property type="entry name" value="CLCHANNEL"/>
</dbReference>
<comment type="subcellular location">
    <subcellularLocation>
        <location evidence="1">Membrane</location>
        <topology evidence="1">Multi-pass membrane protein</topology>
    </subcellularLocation>
</comment>
<evidence type="ECO:0000256" key="5">
    <source>
        <dbReference type="SAM" id="Phobius"/>
    </source>
</evidence>
<accession>A0AAW1PA62</accession>
<feature type="transmembrane region" description="Helical" evidence="5">
    <location>
        <begin position="384"/>
        <end position="405"/>
    </location>
</feature>
<comment type="caution">
    <text evidence="6">The sequence shown here is derived from an EMBL/GenBank/DDBJ whole genome shotgun (WGS) entry which is preliminary data.</text>
</comment>
<dbReference type="CDD" id="cd00400">
    <property type="entry name" value="Voltage_gated_ClC"/>
    <property type="match status" value="1"/>
</dbReference>
<dbReference type="InterPro" id="IPR050368">
    <property type="entry name" value="ClC-type_chloride_channel"/>
</dbReference>
<proteinExistence type="predicted"/>
<feature type="transmembrane region" description="Helical" evidence="5">
    <location>
        <begin position="241"/>
        <end position="262"/>
    </location>
</feature>
<gene>
    <name evidence="6" type="ORF">WJX73_005358</name>
</gene>
<feature type="transmembrane region" description="Helical" evidence="5">
    <location>
        <begin position="412"/>
        <end position="431"/>
    </location>
</feature>